<evidence type="ECO:0000256" key="5">
    <source>
        <dbReference type="ARBA" id="ARBA00023136"/>
    </source>
</evidence>
<organism evidence="8 9">
    <name type="scientific">Paenibacillus amylolyticus</name>
    <dbReference type="NCBI Taxonomy" id="1451"/>
    <lineage>
        <taxon>Bacteria</taxon>
        <taxon>Bacillati</taxon>
        <taxon>Bacillota</taxon>
        <taxon>Bacilli</taxon>
        <taxon>Bacillales</taxon>
        <taxon>Paenibacillaceae</taxon>
        <taxon>Paenibacillus</taxon>
    </lineage>
</organism>
<name>A0AAP5LQP6_PAEAM</name>
<gene>
    <name evidence="8" type="ORF">J2W91_004435</name>
</gene>
<accession>A0AAP5LQP6</accession>
<feature type="transmembrane region" description="Helical" evidence="6">
    <location>
        <begin position="341"/>
        <end position="360"/>
    </location>
</feature>
<dbReference type="Proteomes" id="UP001254832">
    <property type="component" value="Unassembled WGS sequence"/>
</dbReference>
<protein>
    <submittedName>
        <fullName evidence="8">ABC-type multidrug transport system permease subunit</fullName>
    </submittedName>
</protein>
<keyword evidence="2" id="KW-1003">Cell membrane</keyword>
<dbReference type="GO" id="GO:0140359">
    <property type="term" value="F:ABC-type transporter activity"/>
    <property type="evidence" value="ECO:0007669"/>
    <property type="project" value="InterPro"/>
</dbReference>
<evidence type="ECO:0000256" key="2">
    <source>
        <dbReference type="ARBA" id="ARBA00022475"/>
    </source>
</evidence>
<dbReference type="RefSeq" id="WP_310143588.1">
    <property type="nucleotide sequence ID" value="NZ_JAVDTR010000014.1"/>
</dbReference>
<feature type="transmembrane region" description="Helical" evidence="6">
    <location>
        <begin position="175"/>
        <end position="194"/>
    </location>
</feature>
<dbReference type="InterPro" id="IPR051449">
    <property type="entry name" value="ABC-2_transporter_component"/>
</dbReference>
<dbReference type="PANTHER" id="PTHR30294">
    <property type="entry name" value="MEMBRANE COMPONENT OF ABC TRANSPORTER YHHJ-RELATED"/>
    <property type="match status" value="1"/>
</dbReference>
<evidence type="ECO:0000256" key="6">
    <source>
        <dbReference type="SAM" id="Phobius"/>
    </source>
</evidence>
<dbReference type="AlphaFoldDB" id="A0AAP5LQP6"/>
<evidence type="ECO:0000256" key="4">
    <source>
        <dbReference type="ARBA" id="ARBA00022989"/>
    </source>
</evidence>
<feature type="transmembrane region" description="Helical" evidence="6">
    <location>
        <begin position="286"/>
        <end position="303"/>
    </location>
</feature>
<feature type="transmembrane region" description="Helical" evidence="6">
    <location>
        <begin position="215"/>
        <end position="241"/>
    </location>
</feature>
<evidence type="ECO:0000256" key="1">
    <source>
        <dbReference type="ARBA" id="ARBA00004651"/>
    </source>
</evidence>
<reference evidence="8" key="1">
    <citation type="submission" date="2023-07" db="EMBL/GenBank/DDBJ databases">
        <title>Sorghum-associated microbial communities from plants grown in Nebraska, USA.</title>
        <authorList>
            <person name="Schachtman D."/>
        </authorList>
    </citation>
    <scope>NUCLEOTIDE SEQUENCE</scope>
    <source>
        <strain evidence="8">BE80</strain>
    </source>
</reference>
<dbReference type="Pfam" id="PF12698">
    <property type="entry name" value="ABC2_membrane_3"/>
    <property type="match status" value="1"/>
</dbReference>
<evidence type="ECO:0000256" key="3">
    <source>
        <dbReference type="ARBA" id="ARBA00022692"/>
    </source>
</evidence>
<sequence length="368" mass="40306">MRVFELYFKRIFKRKLTFILILLLPVVFTYSVVAQYEEATKVTLTMYIEDATVNSYVSDMLKKQSVTITQASSADDAIHHRTNLGIVFTLTIADITADPDTLNVSSYVNEPSVNSNSLQIKLNSVFSVLKTLAKNTTSEQSLTTSMQEAAAASTPIQVEQKILGNPNAVVLTSSFNMIVFIIMFLTMTNTLLFLGDKVHTTTQRLLLAAGSKLSYYLQTVSVFAVIGVGQFILMVALMTGVFQIDLSLSVGELLLLVLAYGLLNMIAAGLGLLLISRTSKMSTGRLLITVVSLPLAMLGGTLWPSSIMPEGMQKLARILPTQWITELNNDMFSGFTGNSSMIAVHIISLFACAAIIFLLLTRVRTEDI</sequence>
<keyword evidence="4 6" id="KW-1133">Transmembrane helix</keyword>
<comment type="caution">
    <text evidence="8">The sequence shown here is derived from an EMBL/GenBank/DDBJ whole genome shotgun (WGS) entry which is preliminary data.</text>
</comment>
<feature type="transmembrane region" description="Helical" evidence="6">
    <location>
        <begin position="253"/>
        <end position="274"/>
    </location>
</feature>
<evidence type="ECO:0000313" key="9">
    <source>
        <dbReference type="Proteomes" id="UP001254832"/>
    </source>
</evidence>
<dbReference type="EMBL" id="JAVDTR010000014">
    <property type="protein sequence ID" value="MDR6725930.1"/>
    <property type="molecule type" value="Genomic_DNA"/>
</dbReference>
<feature type="domain" description="ABC-2 type transporter transmembrane" evidence="7">
    <location>
        <begin position="17"/>
        <end position="360"/>
    </location>
</feature>
<dbReference type="PANTHER" id="PTHR30294:SF38">
    <property type="entry name" value="TRANSPORT PERMEASE PROTEIN"/>
    <property type="match status" value="1"/>
</dbReference>
<dbReference type="InterPro" id="IPR000412">
    <property type="entry name" value="ABC_2_transport"/>
</dbReference>
<keyword evidence="5 6" id="KW-0472">Membrane</keyword>
<dbReference type="PRINTS" id="PR00164">
    <property type="entry name" value="ABC2TRNSPORT"/>
</dbReference>
<dbReference type="InterPro" id="IPR013525">
    <property type="entry name" value="ABC2_TM"/>
</dbReference>
<evidence type="ECO:0000259" key="7">
    <source>
        <dbReference type="Pfam" id="PF12698"/>
    </source>
</evidence>
<proteinExistence type="predicted"/>
<evidence type="ECO:0000313" key="8">
    <source>
        <dbReference type="EMBL" id="MDR6725930.1"/>
    </source>
</evidence>
<comment type="subcellular location">
    <subcellularLocation>
        <location evidence="1">Cell membrane</location>
        <topology evidence="1">Multi-pass membrane protein</topology>
    </subcellularLocation>
</comment>
<dbReference type="GO" id="GO:0043190">
    <property type="term" value="C:ATP-binding cassette (ABC) transporter complex"/>
    <property type="evidence" value="ECO:0007669"/>
    <property type="project" value="InterPro"/>
</dbReference>
<keyword evidence="3 6" id="KW-0812">Transmembrane</keyword>